<feature type="transmembrane region" description="Helical" evidence="1">
    <location>
        <begin position="12"/>
        <end position="30"/>
    </location>
</feature>
<keyword evidence="1" id="KW-0812">Transmembrane</keyword>
<evidence type="ECO:0000313" key="2">
    <source>
        <dbReference type="EMBL" id="ADM43474.1"/>
    </source>
</evidence>
<accession>E5DNH9</accession>
<sequence>MNNKTVKQSVTMVASLFYYELLISAVTSPLNTISSFSLYVESDTVTSPFSFFMDFLFVISAITYNVLPGYTGLINLTLFICVPATTSSPYLPSSTHNLNDIESVCMPDAMIPLNLLCSAFSLSICIY</sequence>
<keyword evidence="1" id="KW-0472">Membrane</keyword>
<dbReference type="AlphaFoldDB" id="E5DNH9"/>
<organism evidence="2">
    <name type="scientific">Staphylococcus cohnii</name>
    <dbReference type="NCBI Taxonomy" id="29382"/>
    <lineage>
        <taxon>Bacteria</taxon>
        <taxon>Bacillati</taxon>
        <taxon>Bacillota</taxon>
        <taxon>Bacilli</taxon>
        <taxon>Bacillales</taxon>
        <taxon>Staphylococcaceae</taxon>
        <taxon>Staphylococcus</taxon>
        <taxon>Staphylococcus cohnii species complex</taxon>
    </lineage>
</organism>
<dbReference type="EMBL" id="GU370073">
    <property type="protein sequence ID" value="ADM43474.1"/>
    <property type="molecule type" value="Genomic_DNA"/>
</dbReference>
<keyword evidence="1" id="KW-1133">Transmembrane helix</keyword>
<proteinExistence type="predicted"/>
<protein>
    <submittedName>
        <fullName evidence="2">Uncharacterized protein</fullName>
    </submittedName>
</protein>
<feature type="transmembrane region" description="Helical" evidence="1">
    <location>
        <begin position="50"/>
        <end position="67"/>
    </location>
</feature>
<reference evidence="2" key="1">
    <citation type="journal article" date="2010" name="PLoS ONE">
        <title>Characterization of a New SCCmec Element in Staphylococcus cohnii.</title>
        <authorList>
            <person name="Zong Z."/>
            <person name="Lu X."/>
        </authorList>
    </citation>
    <scope>NUCLEOTIDE SEQUENCE</scope>
    <source>
        <strain evidence="2">WC28</strain>
    </source>
</reference>
<evidence type="ECO:0000256" key="1">
    <source>
        <dbReference type="SAM" id="Phobius"/>
    </source>
</evidence>
<reference evidence="2" key="2">
    <citation type="submission" date="2011-02" db="EMBL/GenBank/DDBJ databases">
        <authorList>
            <person name="Zong Z."/>
        </authorList>
    </citation>
    <scope>NUCLEOTIDE SEQUENCE</scope>
    <source>
        <strain evidence="2">WC28</strain>
    </source>
</reference>
<name>E5DNH9_9STAP</name>